<dbReference type="GO" id="GO:0003700">
    <property type="term" value="F:DNA-binding transcription factor activity"/>
    <property type="evidence" value="ECO:0007669"/>
    <property type="project" value="InterPro"/>
</dbReference>
<dbReference type="GO" id="GO:0006351">
    <property type="term" value="P:DNA-templated transcription"/>
    <property type="evidence" value="ECO:0007669"/>
    <property type="project" value="TreeGrafter"/>
</dbReference>
<evidence type="ECO:0000256" key="3">
    <source>
        <dbReference type="ARBA" id="ARBA00023125"/>
    </source>
</evidence>
<feature type="domain" description="HTH lysR-type" evidence="5">
    <location>
        <begin position="1"/>
        <end position="59"/>
    </location>
</feature>
<dbReference type="PANTHER" id="PTHR30537:SF5">
    <property type="entry name" value="HTH-TYPE TRANSCRIPTIONAL ACTIVATOR TTDR-RELATED"/>
    <property type="match status" value="1"/>
</dbReference>
<dbReference type="PROSITE" id="PS50931">
    <property type="entry name" value="HTH_LYSR"/>
    <property type="match status" value="1"/>
</dbReference>
<dbReference type="FunFam" id="1.10.10.10:FF:000001">
    <property type="entry name" value="LysR family transcriptional regulator"/>
    <property type="match status" value="1"/>
</dbReference>
<dbReference type="SUPFAM" id="SSF53850">
    <property type="entry name" value="Periplasmic binding protein-like II"/>
    <property type="match status" value="1"/>
</dbReference>
<evidence type="ECO:0000256" key="2">
    <source>
        <dbReference type="ARBA" id="ARBA00023015"/>
    </source>
</evidence>
<dbReference type="AlphaFoldDB" id="A0A964T4C8"/>
<dbReference type="Gene3D" id="3.40.190.290">
    <property type="match status" value="1"/>
</dbReference>
<evidence type="ECO:0000256" key="4">
    <source>
        <dbReference type="ARBA" id="ARBA00023163"/>
    </source>
</evidence>
<dbReference type="InterPro" id="IPR000847">
    <property type="entry name" value="LysR_HTH_N"/>
</dbReference>
<keyword evidence="2" id="KW-0805">Transcription regulation</keyword>
<dbReference type="Pfam" id="PF00126">
    <property type="entry name" value="HTH_1"/>
    <property type="match status" value="1"/>
</dbReference>
<evidence type="ECO:0000259" key="5">
    <source>
        <dbReference type="PROSITE" id="PS50931"/>
    </source>
</evidence>
<dbReference type="SUPFAM" id="SSF46785">
    <property type="entry name" value="Winged helix' DNA-binding domain"/>
    <property type="match status" value="1"/>
</dbReference>
<keyword evidence="7" id="KW-1185">Reference proteome</keyword>
<proteinExistence type="inferred from homology"/>
<organism evidence="6 7">
    <name type="scientific">Propylenella binzhouense</name>
    <dbReference type="NCBI Taxonomy" id="2555902"/>
    <lineage>
        <taxon>Bacteria</taxon>
        <taxon>Pseudomonadati</taxon>
        <taxon>Pseudomonadota</taxon>
        <taxon>Alphaproteobacteria</taxon>
        <taxon>Hyphomicrobiales</taxon>
        <taxon>Propylenellaceae</taxon>
        <taxon>Propylenella</taxon>
    </lineage>
</organism>
<dbReference type="CDD" id="cd08422">
    <property type="entry name" value="PBP2_CrgA_like"/>
    <property type="match status" value="1"/>
</dbReference>
<protein>
    <submittedName>
        <fullName evidence="6">LysR family transcriptional regulator</fullName>
    </submittedName>
</protein>
<dbReference type="Proteomes" id="UP000773614">
    <property type="component" value="Unassembled WGS sequence"/>
</dbReference>
<dbReference type="InterPro" id="IPR036390">
    <property type="entry name" value="WH_DNA-bd_sf"/>
</dbReference>
<dbReference type="OrthoDB" id="9813056at2"/>
<dbReference type="GO" id="GO:0043565">
    <property type="term" value="F:sequence-specific DNA binding"/>
    <property type="evidence" value="ECO:0007669"/>
    <property type="project" value="TreeGrafter"/>
</dbReference>
<dbReference type="FunFam" id="3.40.190.290:FF:000001">
    <property type="entry name" value="Transcriptional regulator, LysR family"/>
    <property type="match status" value="1"/>
</dbReference>
<keyword evidence="4" id="KW-0804">Transcription</keyword>
<gene>
    <name evidence="6" type="ORF">E4O86_11050</name>
</gene>
<dbReference type="PANTHER" id="PTHR30537">
    <property type="entry name" value="HTH-TYPE TRANSCRIPTIONAL REGULATOR"/>
    <property type="match status" value="1"/>
</dbReference>
<evidence type="ECO:0000313" key="7">
    <source>
        <dbReference type="Proteomes" id="UP000773614"/>
    </source>
</evidence>
<reference evidence="6" key="1">
    <citation type="submission" date="2019-03" db="EMBL/GenBank/DDBJ databases">
        <title>Afifella sp. nov., isolated from activated sludge.</title>
        <authorList>
            <person name="Li Q."/>
            <person name="Liu Y."/>
        </authorList>
    </citation>
    <scope>NUCLEOTIDE SEQUENCE</scope>
    <source>
        <strain evidence="6">L72</strain>
    </source>
</reference>
<evidence type="ECO:0000256" key="1">
    <source>
        <dbReference type="ARBA" id="ARBA00009437"/>
    </source>
</evidence>
<keyword evidence="3" id="KW-0238">DNA-binding</keyword>
<dbReference type="RefSeq" id="WP_161140597.1">
    <property type="nucleotide sequence ID" value="NZ_SPKJ01000032.1"/>
</dbReference>
<dbReference type="Gene3D" id="1.10.10.10">
    <property type="entry name" value="Winged helix-like DNA-binding domain superfamily/Winged helix DNA-binding domain"/>
    <property type="match status" value="1"/>
</dbReference>
<dbReference type="InterPro" id="IPR005119">
    <property type="entry name" value="LysR_subst-bd"/>
</dbReference>
<accession>A0A964T4C8</accession>
<name>A0A964T4C8_9HYPH</name>
<sequence>MDTITRMRAFVAVVDSGGFSAAARQTGRSKALMSKYVAELEEELGARLLNRTTRQLSLTEAGEAAYAEGQEILKRVDHLREILEASSHVPQGRLRISAPRAIGESDLSRAMMEFLGRHPDIRLELHLEDRFVDVVEEGYDCAIRITALTDSSLIARKLADFRVAVYAAPEVLASHGRPHHPSELAGMPCIIDTNVRSRANWQFREGDSRFSVTVAGRVEVNSPVAAAAAALAGFGFARGPWLLVRDHVRDGRLVTVLDEYELDGLGVFAIYPHRERMPVKVRAFIDHLVAWYQAERKAGRSP</sequence>
<evidence type="ECO:0000313" key="6">
    <source>
        <dbReference type="EMBL" id="MYZ48248.1"/>
    </source>
</evidence>
<dbReference type="EMBL" id="SPKJ01000032">
    <property type="protein sequence ID" value="MYZ48248.1"/>
    <property type="molecule type" value="Genomic_DNA"/>
</dbReference>
<comment type="similarity">
    <text evidence="1">Belongs to the LysR transcriptional regulatory family.</text>
</comment>
<dbReference type="Pfam" id="PF03466">
    <property type="entry name" value="LysR_substrate"/>
    <property type="match status" value="1"/>
</dbReference>
<comment type="caution">
    <text evidence="6">The sequence shown here is derived from an EMBL/GenBank/DDBJ whole genome shotgun (WGS) entry which is preliminary data.</text>
</comment>
<dbReference type="InterPro" id="IPR036388">
    <property type="entry name" value="WH-like_DNA-bd_sf"/>
</dbReference>
<dbReference type="InterPro" id="IPR058163">
    <property type="entry name" value="LysR-type_TF_proteobact-type"/>
</dbReference>